<dbReference type="Pfam" id="PF07859">
    <property type="entry name" value="Abhydrolase_3"/>
    <property type="match status" value="1"/>
</dbReference>
<evidence type="ECO:0000313" key="3">
    <source>
        <dbReference type="EMBL" id="RVX66022.1"/>
    </source>
</evidence>
<dbReference type="Proteomes" id="UP000288859">
    <property type="component" value="Unassembled WGS sequence"/>
</dbReference>
<dbReference type="GO" id="GO:0016787">
    <property type="term" value="F:hydrolase activity"/>
    <property type="evidence" value="ECO:0007669"/>
    <property type="project" value="UniProtKB-KW"/>
</dbReference>
<gene>
    <name evidence="3" type="ORF">B0A52_10109</name>
</gene>
<keyword evidence="1" id="KW-0378">Hydrolase</keyword>
<dbReference type="PANTHER" id="PTHR48081">
    <property type="entry name" value="AB HYDROLASE SUPERFAMILY PROTEIN C4A8.06C"/>
    <property type="match status" value="1"/>
</dbReference>
<comment type="caution">
    <text evidence="3">The sequence shown here is derived from an EMBL/GenBank/DDBJ whole genome shotgun (WGS) entry which is preliminary data.</text>
</comment>
<organism evidence="3 4">
    <name type="scientific">Exophiala mesophila</name>
    <name type="common">Black yeast-like fungus</name>
    <dbReference type="NCBI Taxonomy" id="212818"/>
    <lineage>
        <taxon>Eukaryota</taxon>
        <taxon>Fungi</taxon>
        <taxon>Dikarya</taxon>
        <taxon>Ascomycota</taxon>
        <taxon>Pezizomycotina</taxon>
        <taxon>Eurotiomycetes</taxon>
        <taxon>Chaetothyriomycetidae</taxon>
        <taxon>Chaetothyriales</taxon>
        <taxon>Herpotrichiellaceae</taxon>
        <taxon>Exophiala</taxon>
    </lineage>
</organism>
<protein>
    <recommendedName>
        <fullName evidence="2">Alpha/beta hydrolase fold-3 domain-containing protein</fullName>
    </recommendedName>
</protein>
<dbReference type="VEuPathDB" id="FungiDB:PV10_06612"/>
<reference evidence="3 4" key="1">
    <citation type="submission" date="2017-03" db="EMBL/GenBank/DDBJ databases">
        <title>Genomes of endolithic fungi from Antarctica.</title>
        <authorList>
            <person name="Coleine C."/>
            <person name="Masonjones S."/>
            <person name="Stajich J.E."/>
        </authorList>
    </citation>
    <scope>NUCLEOTIDE SEQUENCE [LARGE SCALE GENOMIC DNA]</scope>
    <source>
        <strain evidence="3 4">CCFEE 6314</strain>
    </source>
</reference>
<dbReference type="OrthoDB" id="2152029at2759"/>
<dbReference type="EMBL" id="NAJM01000071">
    <property type="protein sequence ID" value="RVX66022.1"/>
    <property type="molecule type" value="Genomic_DNA"/>
</dbReference>
<dbReference type="Gene3D" id="3.40.50.1820">
    <property type="entry name" value="alpha/beta hydrolase"/>
    <property type="match status" value="1"/>
</dbReference>
<feature type="domain" description="Alpha/beta hydrolase fold-3" evidence="2">
    <location>
        <begin position="71"/>
        <end position="291"/>
    </location>
</feature>
<dbReference type="InterPro" id="IPR013094">
    <property type="entry name" value="AB_hydrolase_3"/>
</dbReference>
<sequence>MHIAVVRTMLTCLTPRQIVQVLPGTQDTYSRWVRRKQGSTMMIAPESTVFADGITRLHWIKDVSGSPKSIVLFFHGGGYNAPLSDGHLDWCYNMFLGTKSQGNHVAVALLQYVLTPENRYPAQLRQARDALQYLLDLNFDPANIIIGGDSAGGNLALGLLSHIMHPHPSIESLNMAGPLRGAFLVSPWLTNDASTRSFRDKADIDMLSPALIRRSAEDYLPETSPEGWALAMAAPKDWWTDLRTAVEEVYLTVGEHELFRDHVVEFSETLKRHQGGTNVRFEVGRGEAHDHILTLHFRRTAVDPPLERMLDWLRCVLK</sequence>
<dbReference type="PANTHER" id="PTHR48081:SF31">
    <property type="entry name" value="STERYL ACETYL HYDROLASE MUG81-RELATED"/>
    <property type="match status" value="1"/>
</dbReference>
<evidence type="ECO:0000256" key="1">
    <source>
        <dbReference type="ARBA" id="ARBA00022801"/>
    </source>
</evidence>
<evidence type="ECO:0000259" key="2">
    <source>
        <dbReference type="Pfam" id="PF07859"/>
    </source>
</evidence>
<accession>A0A438MQX4</accession>
<dbReference type="InterPro" id="IPR029058">
    <property type="entry name" value="AB_hydrolase_fold"/>
</dbReference>
<proteinExistence type="predicted"/>
<dbReference type="InterPro" id="IPR050300">
    <property type="entry name" value="GDXG_lipolytic_enzyme"/>
</dbReference>
<dbReference type="SUPFAM" id="SSF53474">
    <property type="entry name" value="alpha/beta-Hydrolases"/>
    <property type="match status" value="1"/>
</dbReference>
<evidence type="ECO:0000313" key="4">
    <source>
        <dbReference type="Proteomes" id="UP000288859"/>
    </source>
</evidence>
<name>A0A438MQX4_EXOME</name>
<dbReference type="AlphaFoldDB" id="A0A438MQX4"/>